<reference evidence="1" key="1">
    <citation type="journal article" date="2015" name="Nature">
        <title>Complex archaea that bridge the gap between prokaryotes and eukaryotes.</title>
        <authorList>
            <person name="Spang A."/>
            <person name="Saw J.H."/>
            <person name="Jorgensen S.L."/>
            <person name="Zaremba-Niedzwiedzka K."/>
            <person name="Martijn J."/>
            <person name="Lind A.E."/>
            <person name="van Eijk R."/>
            <person name="Schleper C."/>
            <person name="Guy L."/>
            <person name="Ettema T.J."/>
        </authorList>
    </citation>
    <scope>NUCLEOTIDE SEQUENCE</scope>
</reference>
<proteinExistence type="predicted"/>
<name>A0A0F9QR51_9ZZZZ</name>
<evidence type="ECO:0000313" key="1">
    <source>
        <dbReference type="EMBL" id="KKN07718.1"/>
    </source>
</evidence>
<dbReference type="EMBL" id="LAZR01004536">
    <property type="protein sequence ID" value="KKN07718.1"/>
    <property type="molecule type" value="Genomic_DNA"/>
</dbReference>
<protein>
    <submittedName>
        <fullName evidence="1">Uncharacterized protein</fullName>
    </submittedName>
</protein>
<accession>A0A0F9QR51</accession>
<gene>
    <name evidence="1" type="ORF">LCGC14_1063960</name>
</gene>
<sequence length="97" mass="10937">MRKRKRKRYIRITKVDTARIVHVIGPRDFATGLPVRLVISTPNAIIDLLMAEGQLHDMVRGLQSEGKSMCNLLSLESDRLRRRVEALTQILGVADAS</sequence>
<organism evidence="1">
    <name type="scientific">marine sediment metagenome</name>
    <dbReference type="NCBI Taxonomy" id="412755"/>
    <lineage>
        <taxon>unclassified sequences</taxon>
        <taxon>metagenomes</taxon>
        <taxon>ecological metagenomes</taxon>
    </lineage>
</organism>
<dbReference type="AlphaFoldDB" id="A0A0F9QR51"/>
<comment type="caution">
    <text evidence="1">The sequence shown here is derived from an EMBL/GenBank/DDBJ whole genome shotgun (WGS) entry which is preliminary data.</text>
</comment>